<accession>A0A640WGJ0</accession>
<dbReference type="EMBL" id="VTPX01000002">
    <property type="protein sequence ID" value="KAA0019513.1"/>
    <property type="molecule type" value="Genomic_DNA"/>
</dbReference>
<dbReference type="Gene3D" id="3.40.50.1820">
    <property type="entry name" value="alpha/beta hydrolase"/>
    <property type="match status" value="1"/>
</dbReference>
<reference evidence="1 2" key="1">
    <citation type="submission" date="2019-08" db="EMBL/GenBank/DDBJ databases">
        <title>Bioinformatics analysis of the strain L3 and L5.</title>
        <authorList>
            <person name="Li X."/>
        </authorList>
    </citation>
    <scope>NUCLEOTIDE SEQUENCE [LARGE SCALE GENOMIC DNA]</scope>
    <source>
        <strain evidence="1 2">L3</strain>
    </source>
</reference>
<evidence type="ECO:0008006" key="3">
    <source>
        <dbReference type="Google" id="ProtNLM"/>
    </source>
</evidence>
<dbReference type="AlphaFoldDB" id="A0A640WGJ0"/>
<name>A0A640WGJ0_9GAMM</name>
<dbReference type="Proteomes" id="UP000466024">
    <property type="component" value="Unassembled WGS sequence"/>
</dbReference>
<keyword evidence="2" id="KW-1185">Reference proteome</keyword>
<dbReference type="SUPFAM" id="SSF53474">
    <property type="entry name" value="alpha/beta-Hydrolases"/>
    <property type="match status" value="1"/>
</dbReference>
<organism evidence="1 2">
    <name type="scientific">Salinicola corii</name>
    <dbReference type="NCBI Taxonomy" id="2606937"/>
    <lineage>
        <taxon>Bacteria</taxon>
        <taxon>Pseudomonadati</taxon>
        <taxon>Pseudomonadota</taxon>
        <taxon>Gammaproteobacteria</taxon>
        <taxon>Oceanospirillales</taxon>
        <taxon>Halomonadaceae</taxon>
        <taxon>Salinicola</taxon>
    </lineage>
</organism>
<evidence type="ECO:0000313" key="2">
    <source>
        <dbReference type="Proteomes" id="UP000466024"/>
    </source>
</evidence>
<dbReference type="InterPro" id="IPR029058">
    <property type="entry name" value="AB_hydrolase_fold"/>
</dbReference>
<gene>
    <name evidence="1" type="ORF">F0A16_03970</name>
</gene>
<proteinExistence type="predicted"/>
<comment type="caution">
    <text evidence="1">The sequence shown here is derived from an EMBL/GenBank/DDBJ whole genome shotgun (WGS) entry which is preliminary data.</text>
</comment>
<sequence length="453" mass="50425">MLNPKHTTVDPDGQVPQAIARRYIDYRSGDTIPTETLLQERGWGEVANMSYGDFLIWLENQLNIEAKSAFSTLASNLTRHYIETRGLSEEEAQARAKRNAQTLGRFNFPVHACGYNWLQSNSDSAAALAQRVDKIIAGYRQARMTCKQAILVTHSMGGLVARYYSEVYQDKDTGPGNANLLGIVHGVMPTTGAAVFYRRMKSGTESQAFSPLSWATSQVLGASSREMTAVLAQAPGPLQLVPTPEYGNGWLRIEKPGGSALTLPAANDPYTDIYLERDHWWGMMDEALAMPELGLGAPDRQGALNEAWEAYSRIVNLSVKTFHSALSEQFHTNTYLFYSDSDAHPSYGTVTWHGREVSYGSDTLMSARMMDQYGERRMITERDARGRPRFYQYTISDADEPGDGTVPERSGSTGVVQARESLTVATEHEKAYDQEAARWFTLASLLEIAEQWE</sequence>
<dbReference type="RefSeq" id="WP_149434117.1">
    <property type="nucleotide sequence ID" value="NZ_VTPX01000002.1"/>
</dbReference>
<evidence type="ECO:0000313" key="1">
    <source>
        <dbReference type="EMBL" id="KAA0019513.1"/>
    </source>
</evidence>
<protein>
    <recommendedName>
        <fullName evidence="3">Alpha/beta hydrolase</fullName>
    </recommendedName>
</protein>